<sequence>MDLLQHAKESYTHEFERRNELRRALGLPVSIAVVFAGAQFSLFRAFPWGFTESAIEIVFGVTWSAAVLSWIALVVFLIWGHVGHPYAYIATPRELRDYRKKLAEHNDTSISDEKSNAELEQFLEAEYADNAHHTSIKNDKKSVFLHRANQALVVSLLFTPLSGSIVLVTDLCE</sequence>
<dbReference type="EMBL" id="JALJXV010000013">
    <property type="protein sequence ID" value="MCP1677041.1"/>
    <property type="molecule type" value="Genomic_DNA"/>
</dbReference>
<proteinExistence type="predicted"/>
<name>A0AAE3G729_9GAMM</name>
<reference evidence="2" key="1">
    <citation type="submission" date="2022-03" db="EMBL/GenBank/DDBJ databases">
        <title>Genomic Encyclopedia of Type Strains, Phase III (KMG-III): the genomes of soil and plant-associated and newly described type strains.</title>
        <authorList>
            <person name="Whitman W."/>
        </authorList>
    </citation>
    <scope>NUCLEOTIDE SEQUENCE</scope>
    <source>
        <strain evidence="2">ANL 6-2</strain>
    </source>
</reference>
<dbReference type="RefSeq" id="WP_253484962.1">
    <property type="nucleotide sequence ID" value="NZ_JALJXV010000013.1"/>
</dbReference>
<keyword evidence="1" id="KW-0812">Transmembrane</keyword>
<keyword evidence="1" id="KW-1133">Transmembrane helix</keyword>
<feature type="transmembrane region" description="Helical" evidence="1">
    <location>
        <begin position="25"/>
        <end position="45"/>
    </location>
</feature>
<dbReference type="Proteomes" id="UP001205843">
    <property type="component" value="Unassembled WGS sequence"/>
</dbReference>
<evidence type="ECO:0000256" key="1">
    <source>
        <dbReference type="SAM" id="Phobius"/>
    </source>
</evidence>
<dbReference type="AlphaFoldDB" id="A0AAE3G729"/>
<evidence type="ECO:0000313" key="2">
    <source>
        <dbReference type="EMBL" id="MCP1677041.1"/>
    </source>
</evidence>
<accession>A0AAE3G729</accession>
<evidence type="ECO:0000313" key="3">
    <source>
        <dbReference type="Proteomes" id="UP001205843"/>
    </source>
</evidence>
<comment type="caution">
    <text evidence="2">The sequence shown here is derived from an EMBL/GenBank/DDBJ whole genome shotgun (WGS) entry which is preliminary data.</text>
</comment>
<protein>
    <submittedName>
        <fullName evidence="2">Uncharacterized protein</fullName>
    </submittedName>
</protein>
<gene>
    <name evidence="2" type="ORF">J2T57_004215</name>
</gene>
<organism evidence="2 3">
    <name type="scientific">Natronocella acetinitrilica</name>
    <dbReference type="NCBI Taxonomy" id="414046"/>
    <lineage>
        <taxon>Bacteria</taxon>
        <taxon>Pseudomonadati</taxon>
        <taxon>Pseudomonadota</taxon>
        <taxon>Gammaproteobacteria</taxon>
        <taxon>Chromatiales</taxon>
        <taxon>Ectothiorhodospiraceae</taxon>
        <taxon>Natronocella</taxon>
    </lineage>
</organism>
<keyword evidence="1" id="KW-0472">Membrane</keyword>
<keyword evidence="3" id="KW-1185">Reference proteome</keyword>
<feature type="transmembrane region" description="Helical" evidence="1">
    <location>
        <begin position="57"/>
        <end position="79"/>
    </location>
</feature>